<dbReference type="RefSeq" id="WP_184930822.1">
    <property type="nucleotide sequence ID" value="NZ_JACHJY010000003.1"/>
</dbReference>
<dbReference type="AlphaFoldDB" id="A0A7W7TY89"/>
<name>A0A7W7TY89_9ACTN</name>
<protein>
    <recommendedName>
        <fullName evidence="3">Phytanoyl-CoA dioxygenase</fullName>
    </recommendedName>
</protein>
<dbReference type="GO" id="GO:0005506">
    <property type="term" value="F:iron ion binding"/>
    <property type="evidence" value="ECO:0007669"/>
    <property type="project" value="UniProtKB-ARBA"/>
</dbReference>
<gene>
    <name evidence="1" type="ORF">GGE06_002458</name>
</gene>
<dbReference type="EMBL" id="JACHJY010000003">
    <property type="protein sequence ID" value="MBB4981548.1"/>
    <property type="molecule type" value="Genomic_DNA"/>
</dbReference>
<dbReference type="PANTHER" id="PTHR20883:SF48">
    <property type="entry name" value="ECTOINE DIOXYGENASE"/>
    <property type="match status" value="1"/>
</dbReference>
<evidence type="ECO:0000313" key="1">
    <source>
        <dbReference type="EMBL" id="MBB4981548.1"/>
    </source>
</evidence>
<dbReference type="PANTHER" id="PTHR20883">
    <property type="entry name" value="PHYTANOYL-COA DIOXYGENASE DOMAIN CONTAINING 1"/>
    <property type="match status" value="1"/>
</dbReference>
<evidence type="ECO:0000313" key="2">
    <source>
        <dbReference type="Proteomes" id="UP000582643"/>
    </source>
</evidence>
<comment type="caution">
    <text evidence="1">The sequence shown here is derived from an EMBL/GenBank/DDBJ whole genome shotgun (WGS) entry which is preliminary data.</text>
</comment>
<proteinExistence type="predicted"/>
<dbReference type="GO" id="GO:0016706">
    <property type="term" value="F:2-oxoglutarate-dependent dioxygenase activity"/>
    <property type="evidence" value="ECO:0007669"/>
    <property type="project" value="UniProtKB-ARBA"/>
</dbReference>
<keyword evidence="2" id="KW-1185">Reference proteome</keyword>
<evidence type="ECO:0008006" key="3">
    <source>
        <dbReference type="Google" id="ProtNLM"/>
    </source>
</evidence>
<dbReference type="InterPro" id="IPR008775">
    <property type="entry name" value="Phytyl_CoA_dOase-like"/>
</dbReference>
<sequence length="282" mass="30542">MTTPLAPDPEQRATFDRDGLLILRGALAPEVRDRAAAAAVRLLASDRTVGRDRSVDGKDGFRGVVALDEAFLPLVANPAVLPTLVGLLSPNIHLMSSNLISMPSLPDEQRTIRVPSRHGWHHDMSSTVADLGVEHTPRLAIKVAYFLTDPGPDAGLTMFVPGSHTRTGPVTVPEGDIDPPSAITPDIGPYDVVLFENRTWHAGGLNRSGHERLAVMMQYGYRWLNAVDDPAPGILDRPDLNAVERQLVGARDRHPDGSVAREGSGARPLTDWWKHLTAAPAR</sequence>
<dbReference type="SUPFAM" id="SSF51197">
    <property type="entry name" value="Clavaminate synthase-like"/>
    <property type="match status" value="1"/>
</dbReference>
<dbReference type="Gene3D" id="2.60.120.620">
    <property type="entry name" value="q2cbj1_9rhob like domain"/>
    <property type="match status" value="1"/>
</dbReference>
<organism evidence="1 2">
    <name type="scientific">Streptomyces nymphaeiformis</name>
    <dbReference type="NCBI Taxonomy" id="2663842"/>
    <lineage>
        <taxon>Bacteria</taxon>
        <taxon>Bacillati</taxon>
        <taxon>Actinomycetota</taxon>
        <taxon>Actinomycetes</taxon>
        <taxon>Kitasatosporales</taxon>
        <taxon>Streptomycetaceae</taxon>
        <taxon>Streptomyces</taxon>
    </lineage>
</organism>
<dbReference type="Proteomes" id="UP000582643">
    <property type="component" value="Unassembled WGS sequence"/>
</dbReference>
<reference evidence="1 2" key="1">
    <citation type="submission" date="2020-08" db="EMBL/GenBank/DDBJ databases">
        <title>Genomic Encyclopedia of Type Strains, Phase III (KMG-III): the genomes of soil and plant-associated and newly described type strains.</title>
        <authorList>
            <person name="Whitman W."/>
        </authorList>
    </citation>
    <scope>NUCLEOTIDE SEQUENCE [LARGE SCALE GENOMIC DNA]</scope>
    <source>
        <strain evidence="1 2">SFB5A</strain>
    </source>
</reference>
<accession>A0A7W7TY89</accession>
<dbReference type="Pfam" id="PF05721">
    <property type="entry name" value="PhyH"/>
    <property type="match status" value="1"/>
</dbReference>